<dbReference type="GO" id="GO:0008422">
    <property type="term" value="F:beta-glucosidase activity"/>
    <property type="evidence" value="ECO:0007669"/>
    <property type="project" value="TreeGrafter"/>
</dbReference>
<dbReference type="SUPFAM" id="SSF51445">
    <property type="entry name" value="(Trans)glycosidases"/>
    <property type="match status" value="1"/>
</dbReference>
<dbReference type="Gene3D" id="3.20.20.80">
    <property type="entry name" value="Glycosidases"/>
    <property type="match status" value="1"/>
</dbReference>
<evidence type="ECO:0000313" key="5">
    <source>
        <dbReference type="EMBL" id="AYQ71557.1"/>
    </source>
</evidence>
<evidence type="ECO:0000256" key="1">
    <source>
        <dbReference type="ARBA" id="ARBA00022801"/>
    </source>
</evidence>
<dbReference type="KEGG" id="coh:EAV92_02530"/>
<dbReference type="AlphaFoldDB" id="A0A3G3JUM3"/>
<comment type="similarity">
    <text evidence="3">Belongs to the glycosyl hydrolase 5 (cellulase A) family.</text>
</comment>
<organism evidence="5 6">
    <name type="scientific">Cohnella candidum</name>
    <dbReference type="NCBI Taxonomy" id="2674991"/>
    <lineage>
        <taxon>Bacteria</taxon>
        <taxon>Bacillati</taxon>
        <taxon>Bacillota</taxon>
        <taxon>Bacilli</taxon>
        <taxon>Bacillales</taxon>
        <taxon>Paenibacillaceae</taxon>
        <taxon>Cohnella</taxon>
    </lineage>
</organism>
<dbReference type="GO" id="GO:0009986">
    <property type="term" value="C:cell surface"/>
    <property type="evidence" value="ECO:0007669"/>
    <property type="project" value="TreeGrafter"/>
</dbReference>
<dbReference type="GO" id="GO:0005576">
    <property type="term" value="C:extracellular region"/>
    <property type="evidence" value="ECO:0007669"/>
    <property type="project" value="TreeGrafter"/>
</dbReference>
<evidence type="ECO:0000313" key="6">
    <source>
        <dbReference type="Proteomes" id="UP000269097"/>
    </source>
</evidence>
<gene>
    <name evidence="5" type="ORF">EAV92_02530</name>
</gene>
<dbReference type="PANTHER" id="PTHR31297:SF13">
    <property type="entry name" value="PUTATIVE-RELATED"/>
    <property type="match status" value="1"/>
</dbReference>
<keyword evidence="1 3" id="KW-0378">Hydrolase</keyword>
<dbReference type="Proteomes" id="UP000269097">
    <property type="component" value="Chromosome"/>
</dbReference>
<dbReference type="Pfam" id="PF00150">
    <property type="entry name" value="Cellulase"/>
    <property type="match status" value="1"/>
</dbReference>
<proteinExistence type="inferred from homology"/>
<sequence length="570" mass="64468">MRKGAGDVNLFSNQRVKGFLKTNGRILVNGDGEEILLRGWGAGSWNNPEGFMIGGPPLNFLAAKSGHHRAAPMDRGRTMNQTIIEMCGPEYAERFWSQWFRNHLGERDIQAMAGYGYNSVRLPISARTFLYEEPGYRYNEDSFQMLDEILGYCEKHKVYAILDMHGAPGGQSGLSCDDGIDNIPHMFLEEENRERAIALWEEFARRYKDRWIVAAYELLNEPISTPRWDHLIPELLRFYDECIARIRKIDKQHAIVLGGNRFNWAVDLFNKNFDPECSNWFIAFHRYGGSPEPKTIHQYVSKSVELNVPMWMGEGGGSPEWISTFAELAAEYHIGTNLWAWKAAEGDFHSPCAYKLPEDWQLVRDYYNGGAKPGYEKSRGIWDEVLENIKFENCVIDHAVHDFYNRRPSSTLPAVSYNAVPGRGESFSGRHLYSNPYDIRLADEMKIVYDPDKQAPDKSPQGVIFGEKHVMDPEGLDWANVSLELRQGEFATYTVRNVNEGCKLKLEYYAAGAAKLVAETDGATIGTLAVTAAEFGKQTAEIGTIPTAEAVTIKLSVAQGTVILKRLIFE</sequence>
<reference evidence="5 6" key="1">
    <citation type="submission" date="2018-10" db="EMBL/GenBank/DDBJ databases">
        <title>Genome Sequence of Cohnella sp.</title>
        <authorList>
            <person name="Srinivasan S."/>
            <person name="Kim M.K."/>
        </authorList>
    </citation>
    <scope>NUCLEOTIDE SEQUENCE [LARGE SCALE GENOMIC DNA]</scope>
    <source>
        <strain evidence="5 6">18JY8-7</strain>
    </source>
</reference>
<evidence type="ECO:0000256" key="2">
    <source>
        <dbReference type="ARBA" id="ARBA00023295"/>
    </source>
</evidence>
<dbReference type="InterPro" id="IPR001547">
    <property type="entry name" value="Glyco_hydro_5"/>
</dbReference>
<keyword evidence="6" id="KW-1185">Reference proteome</keyword>
<evidence type="ECO:0000256" key="3">
    <source>
        <dbReference type="RuleBase" id="RU361153"/>
    </source>
</evidence>
<name>A0A3G3JUM3_9BACL</name>
<dbReference type="InterPro" id="IPR017853">
    <property type="entry name" value="GH"/>
</dbReference>
<evidence type="ECO:0000259" key="4">
    <source>
        <dbReference type="Pfam" id="PF00150"/>
    </source>
</evidence>
<dbReference type="InterPro" id="IPR050386">
    <property type="entry name" value="Glycosyl_hydrolase_5"/>
</dbReference>
<dbReference type="PANTHER" id="PTHR31297">
    <property type="entry name" value="GLUCAN ENDO-1,6-BETA-GLUCOSIDASE B"/>
    <property type="match status" value="1"/>
</dbReference>
<dbReference type="EMBL" id="CP033433">
    <property type="protein sequence ID" value="AYQ71557.1"/>
    <property type="molecule type" value="Genomic_DNA"/>
</dbReference>
<dbReference type="GO" id="GO:0009251">
    <property type="term" value="P:glucan catabolic process"/>
    <property type="evidence" value="ECO:0007669"/>
    <property type="project" value="TreeGrafter"/>
</dbReference>
<feature type="domain" description="Glycoside hydrolase family 5" evidence="4">
    <location>
        <begin position="95"/>
        <end position="344"/>
    </location>
</feature>
<keyword evidence="2 3" id="KW-0326">Glycosidase</keyword>
<accession>A0A3G3JUM3</accession>
<protein>
    <recommendedName>
        <fullName evidence="4">Glycoside hydrolase family 5 domain-containing protein</fullName>
    </recommendedName>
</protein>